<evidence type="ECO:0000256" key="5">
    <source>
        <dbReference type="SAM" id="Phobius"/>
    </source>
</evidence>
<dbReference type="AlphaFoldDB" id="X0V2Z6"/>
<evidence type="ECO:0000256" key="2">
    <source>
        <dbReference type="ARBA" id="ARBA00022692"/>
    </source>
</evidence>
<dbReference type="GO" id="GO:0016020">
    <property type="term" value="C:membrane"/>
    <property type="evidence" value="ECO:0007669"/>
    <property type="project" value="UniProtKB-SubCell"/>
</dbReference>
<dbReference type="Pfam" id="PF00916">
    <property type="entry name" value="Sulfate_transp"/>
    <property type="match status" value="1"/>
</dbReference>
<evidence type="ECO:0000256" key="3">
    <source>
        <dbReference type="ARBA" id="ARBA00022989"/>
    </source>
</evidence>
<dbReference type="PANTHER" id="PTHR11814">
    <property type="entry name" value="SULFATE TRANSPORTER"/>
    <property type="match status" value="1"/>
</dbReference>
<gene>
    <name evidence="7" type="ORF">S01H1_37467</name>
</gene>
<sequence length="270" mass="28660">EPGSKQFVELAFLLAFMVGVLYLLLGLFRLGLVMFFISHSAVKGFTAAAALIIIATQVPHFLGLSVSRHEYIFPRLVEIVKGLPELHILTSVIGIVALGIIFGVQKFRKNLPAGLIALVAVTIPIALFELHLRGVSIVGKIPEGLPHPVLPPFDFNTVTSLIGPAVVIAMVSFAETYSVGKAISSQTKQKVNVDQEFIGQGLANIIGSFFQSYPVSGSFSRTALNYATGAKTGVASVISSLSVVLALLFLTPLFTYIPKAALAALVISAV</sequence>
<dbReference type="GO" id="GO:0055085">
    <property type="term" value="P:transmembrane transport"/>
    <property type="evidence" value="ECO:0007669"/>
    <property type="project" value="InterPro"/>
</dbReference>
<feature type="transmembrane region" description="Helical" evidence="5">
    <location>
        <begin position="158"/>
        <end position="177"/>
    </location>
</feature>
<feature type="transmembrane region" description="Helical" evidence="5">
    <location>
        <begin position="44"/>
        <end position="66"/>
    </location>
</feature>
<accession>X0V2Z6</accession>
<dbReference type="InterPro" id="IPR011547">
    <property type="entry name" value="SLC26A/SulP_dom"/>
</dbReference>
<evidence type="ECO:0000256" key="1">
    <source>
        <dbReference type="ARBA" id="ARBA00004141"/>
    </source>
</evidence>
<feature type="non-terminal residue" evidence="7">
    <location>
        <position position="270"/>
    </location>
</feature>
<feature type="non-terminal residue" evidence="7">
    <location>
        <position position="1"/>
    </location>
</feature>
<feature type="transmembrane region" description="Helical" evidence="5">
    <location>
        <begin position="86"/>
        <end position="104"/>
    </location>
</feature>
<evidence type="ECO:0000313" key="7">
    <source>
        <dbReference type="EMBL" id="GAG12484.1"/>
    </source>
</evidence>
<feature type="transmembrane region" description="Helical" evidence="5">
    <location>
        <begin position="111"/>
        <end position="128"/>
    </location>
</feature>
<keyword evidence="4 5" id="KW-0472">Membrane</keyword>
<feature type="transmembrane region" description="Helical" evidence="5">
    <location>
        <begin position="234"/>
        <end position="257"/>
    </location>
</feature>
<proteinExistence type="predicted"/>
<keyword evidence="2 5" id="KW-0812">Transmembrane</keyword>
<comment type="caution">
    <text evidence="7">The sequence shown here is derived from an EMBL/GenBank/DDBJ whole genome shotgun (WGS) entry which is preliminary data.</text>
</comment>
<comment type="subcellular location">
    <subcellularLocation>
        <location evidence="1">Membrane</location>
        <topology evidence="1">Multi-pass membrane protein</topology>
    </subcellularLocation>
</comment>
<evidence type="ECO:0000256" key="4">
    <source>
        <dbReference type="ARBA" id="ARBA00023136"/>
    </source>
</evidence>
<keyword evidence="3 5" id="KW-1133">Transmembrane helix</keyword>
<name>X0V2Z6_9ZZZZ</name>
<organism evidence="7">
    <name type="scientific">marine sediment metagenome</name>
    <dbReference type="NCBI Taxonomy" id="412755"/>
    <lineage>
        <taxon>unclassified sequences</taxon>
        <taxon>metagenomes</taxon>
        <taxon>ecological metagenomes</taxon>
    </lineage>
</organism>
<dbReference type="InterPro" id="IPR001902">
    <property type="entry name" value="SLC26A/SulP_fam"/>
</dbReference>
<feature type="transmembrane region" description="Helical" evidence="5">
    <location>
        <begin position="12"/>
        <end position="37"/>
    </location>
</feature>
<reference evidence="7" key="1">
    <citation type="journal article" date="2014" name="Front. Microbiol.">
        <title>High frequency of phylogenetically diverse reductive dehalogenase-homologous genes in deep subseafloor sedimentary metagenomes.</title>
        <authorList>
            <person name="Kawai M."/>
            <person name="Futagami T."/>
            <person name="Toyoda A."/>
            <person name="Takaki Y."/>
            <person name="Nishi S."/>
            <person name="Hori S."/>
            <person name="Arai W."/>
            <person name="Tsubouchi T."/>
            <person name="Morono Y."/>
            <person name="Uchiyama I."/>
            <person name="Ito T."/>
            <person name="Fujiyama A."/>
            <person name="Inagaki F."/>
            <person name="Takami H."/>
        </authorList>
    </citation>
    <scope>NUCLEOTIDE SEQUENCE</scope>
    <source>
        <strain evidence="7">Expedition CK06-06</strain>
    </source>
</reference>
<protein>
    <recommendedName>
        <fullName evidence="6">SLC26A/SulP transporter domain-containing protein</fullName>
    </recommendedName>
</protein>
<feature type="domain" description="SLC26A/SulP transporter" evidence="6">
    <location>
        <begin position="6"/>
        <end position="270"/>
    </location>
</feature>
<evidence type="ECO:0000259" key="6">
    <source>
        <dbReference type="Pfam" id="PF00916"/>
    </source>
</evidence>
<dbReference type="EMBL" id="BARS01023537">
    <property type="protein sequence ID" value="GAG12484.1"/>
    <property type="molecule type" value="Genomic_DNA"/>
</dbReference>